<accession>A0ABD3P1R5</accession>
<dbReference type="PANTHER" id="PTHR43482">
    <property type="entry name" value="PROTEIN AST1-RELATED"/>
    <property type="match status" value="1"/>
</dbReference>
<dbReference type="Gene3D" id="3.40.50.720">
    <property type="entry name" value="NAD(P)-binding Rossmann-like Domain"/>
    <property type="match status" value="1"/>
</dbReference>
<feature type="compositionally biased region" description="Basic and acidic residues" evidence="1">
    <location>
        <begin position="417"/>
        <end position="426"/>
    </location>
</feature>
<dbReference type="SUPFAM" id="SSF50129">
    <property type="entry name" value="GroES-like"/>
    <property type="match status" value="1"/>
</dbReference>
<feature type="region of interest" description="Disordered" evidence="1">
    <location>
        <begin position="393"/>
        <end position="426"/>
    </location>
</feature>
<feature type="region of interest" description="Disordered" evidence="1">
    <location>
        <begin position="1"/>
        <end position="41"/>
    </location>
</feature>
<gene>
    <name evidence="3" type="ORF">ACHAW5_000080</name>
</gene>
<dbReference type="InterPro" id="IPR020843">
    <property type="entry name" value="ER"/>
</dbReference>
<feature type="compositionally biased region" description="Polar residues" evidence="1">
    <location>
        <begin position="251"/>
        <end position="264"/>
    </location>
</feature>
<dbReference type="SMART" id="SM00829">
    <property type="entry name" value="PKS_ER"/>
    <property type="match status" value="1"/>
</dbReference>
<feature type="region of interest" description="Disordered" evidence="1">
    <location>
        <begin position="438"/>
        <end position="494"/>
    </location>
</feature>
<dbReference type="Pfam" id="PF08240">
    <property type="entry name" value="ADH_N"/>
    <property type="match status" value="1"/>
</dbReference>
<dbReference type="InterPro" id="IPR052585">
    <property type="entry name" value="Lipid_raft_assoc_Zn_ADH"/>
</dbReference>
<dbReference type="InterPro" id="IPR036291">
    <property type="entry name" value="NAD(P)-bd_dom_sf"/>
</dbReference>
<proteinExistence type="predicted"/>
<feature type="compositionally biased region" description="Basic and acidic residues" evidence="1">
    <location>
        <begin position="181"/>
        <end position="199"/>
    </location>
</feature>
<dbReference type="Gene3D" id="3.90.180.10">
    <property type="entry name" value="Medium-chain alcohol dehydrogenases, catalytic domain"/>
    <property type="match status" value="1"/>
</dbReference>
<feature type="compositionally biased region" description="Polar residues" evidence="1">
    <location>
        <begin position="448"/>
        <end position="463"/>
    </location>
</feature>
<organism evidence="3 4">
    <name type="scientific">Stephanodiscus triporus</name>
    <dbReference type="NCBI Taxonomy" id="2934178"/>
    <lineage>
        <taxon>Eukaryota</taxon>
        <taxon>Sar</taxon>
        <taxon>Stramenopiles</taxon>
        <taxon>Ochrophyta</taxon>
        <taxon>Bacillariophyta</taxon>
        <taxon>Coscinodiscophyceae</taxon>
        <taxon>Thalassiosirophycidae</taxon>
        <taxon>Stephanodiscales</taxon>
        <taxon>Stephanodiscaceae</taxon>
        <taxon>Stephanodiscus</taxon>
    </lineage>
</organism>
<dbReference type="AlphaFoldDB" id="A0ABD3P1R5"/>
<sequence length="983" mass="107393">MLWEREHTRKMGVKSLHGSNRMTTGREHRTRRGGEISAKEKRRNINSTLFTMVFFKKNGGKQKAAQALPQQALNCSTIDTVSMKRRIVATPIAPSFDETTSSNITNGTVVAGTAYPQALPLFGSSDVSIFFGGLTVNDATGGEAQGVKRAILPEPMSTRHGQDPSSSSRGRDHNWQSQTERVSERTNEQTNLLDHRPPVKEINPLSSQPPKPLDPPEMQEKKSTKSISLRTIFRENNRQGGSVGKDPPVHTATSVENKSSSNNVRMHRNESKLAAYITLDQTDHRDDNSDIAGNRHAKNSNTHDEESSEECSTRDESESVAISNADKNHHQDDMSVHGMTSRCFCSVFQCMDDNSTTDVTITDMAAHENVTTKSVYKNVDEEIVDNDCSIDEESVFGDEGSSDGSNTTSSSGSLGGEKLDPPADEGLRWKKWFGIGQIGNEDEENEDTSVTPSNDSTSYSGQTNDDKSLVDGGGGSVVATGEKDESNKATLGNRSSAFENGTVVSFKKEAGTCNKDDVENGGHISIKSKYTASSTNDGSVAPDPRLEEKYDREGCLLPSSKPLRRVPSLAKTFQKLKKVGSSGDKGGDKSIASEGSTITSRSNKSMFSNKVKITKLTVDKSLWDPDDRQRDLYCAKPGGIKNLTVRQYSYVPTPNAPDHVLIKVEASTVSSKDCIIRASGDANRASNPFTPGFQAVGQICALGTKVDPINIRLGDRVAALLPNGGGNAKYISIPVSCALILPESAHHDDIICLIANYLTAYQCLKLAKKDGAPLTNSNVLITGGSGPVGQALIELAMQEGAIVYATAHKMHEEHLTKLGAKWFSLKPDKWLPILEGKMDVVIDSLNLDGYESSYRALNDDGILICNVGNASALQNVLKREDHSVTSWIRWSVIKTKFFWRRAIFYDLNESYTANPRMFANELNYLIYKLQRGEIQPKVAGRVALNQVPKAQQLIEKGLPNGTVICLPWKKLDPNQDVKVEKCI</sequence>
<dbReference type="InterPro" id="IPR013154">
    <property type="entry name" value="ADH-like_N"/>
</dbReference>
<dbReference type="EMBL" id="JALLAZ020001055">
    <property type="protein sequence ID" value="KAL3781654.1"/>
    <property type="molecule type" value="Genomic_DNA"/>
</dbReference>
<comment type="caution">
    <text evidence="3">The sequence shown here is derived from an EMBL/GenBank/DDBJ whole genome shotgun (WGS) entry which is preliminary data.</text>
</comment>
<feature type="compositionally biased region" description="Polar residues" evidence="1">
    <location>
        <begin position="529"/>
        <end position="538"/>
    </location>
</feature>
<protein>
    <recommendedName>
        <fullName evidence="2">Enoyl reductase (ER) domain-containing protein</fullName>
    </recommendedName>
</protein>
<feature type="compositionally biased region" description="Basic and acidic residues" evidence="1">
    <location>
        <begin position="24"/>
        <end position="39"/>
    </location>
</feature>
<evidence type="ECO:0000313" key="4">
    <source>
        <dbReference type="Proteomes" id="UP001530315"/>
    </source>
</evidence>
<dbReference type="PANTHER" id="PTHR43482:SF1">
    <property type="entry name" value="PROTEIN AST1-RELATED"/>
    <property type="match status" value="1"/>
</dbReference>
<keyword evidence="4" id="KW-1185">Reference proteome</keyword>
<name>A0ABD3P1R5_9STRA</name>
<feature type="region of interest" description="Disordered" evidence="1">
    <location>
        <begin position="577"/>
        <end position="601"/>
    </location>
</feature>
<dbReference type="InterPro" id="IPR011032">
    <property type="entry name" value="GroES-like_sf"/>
</dbReference>
<feature type="domain" description="Enoyl reductase (ER)" evidence="2">
    <location>
        <begin position="638"/>
        <end position="965"/>
    </location>
</feature>
<feature type="compositionally biased region" description="Low complexity" evidence="1">
    <location>
        <begin position="397"/>
        <end position="412"/>
    </location>
</feature>
<feature type="region of interest" description="Disordered" evidence="1">
    <location>
        <begin position="529"/>
        <end position="550"/>
    </location>
</feature>
<evidence type="ECO:0000259" key="2">
    <source>
        <dbReference type="SMART" id="SM00829"/>
    </source>
</evidence>
<evidence type="ECO:0000256" key="1">
    <source>
        <dbReference type="SAM" id="MobiDB-lite"/>
    </source>
</evidence>
<dbReference type="Proteomes" id="UP001530315">
    <property type="component" value="Unassembled WGS sequence"/>
</dbReference>
<dbReference type="SUPFAM" id="SSF51735">
    <property type="entry name" value="NAD(P)-binding Rossmann-fold domains"/>
    <property type="match status" value="1"/>
</dbReference>
<feature type="region of interest" description="Disordered" evidence="1">
    <location>
        <begin position="149"/>
        <end position="320"/>
    </location>
</feature>
<evidence type="ECO:0000313" key="3">
    <source>
        <dbReference type="EMBL" id="KAL3781654.1"/>
    </source>
</evidence>
<feature type="compositionally biased region" description="Basic and acidic residues" evidence="1">
    <location>
        <begin position="301"/>
        <end position="317"/>
    </location>
</feature>
<reference evidence="3 4" key="1">
    <citation type="submission" date="2024-10" db="EMBL/GenBank/DDBJ databases">
        <title>Updated reference genomes for cyclostephanoid diatoms.</title>
        <authorList>
            <person name="Roberts W.R."/>
            <person name="Alverson A.J."/>
        </authorList>
    </citation>
    <scope>NUCLEOTIDE SEQUENCE [LARGE SCALE GENOMIC DNA]</scope>
    <source>
        <strain evidence="3 4">AJA276-08</strain>
    </source>
</reference>